<reference evidence="2" key="1">
    <citation type="journal article" date="2019" name="Int. J. Syst. Evol. Microbiol.">
        <title>The Global Catalogue of Microorganisms (GCM) 10K type strain sequencing project: providing services to taxonomists for standard genome sequencing and annotation.</title>
        <authorList>
            <consortium name="The Broad Institute Genomics Platform"/>
            <consortium name="The Broad Institute Genome Sequencing Center for Infectious Disease"/>
            <person name="Wu L."/>
            <person name="Ma J."/>
        </authorList>
    </citation>
    <scope>NUCLEOTIDE SEQUENCE [LARGE SCALE GENOMIC DNA]</scope>
    <source>
        <strain evidence="2">NBRC 113072</strain>
    </source>
</reference>
<evidence type="ECO:0008006" key="3">
    <source>
        <dbReference type="Google" id="ProtNLM"/>
    </source>
</evidence>
<keyword evidence="2" id="KW-1185">Reference proteome</keyword>
<evidence type="ECO:0000313" key="2">
    <source>
        <dbReference type="Proteomes" id="UP001157126"/>
    </source>
</evidence>
<proteinExistence type="predicted"/>
<organism evidence="1 2">
    <name type="scientific">Mobilicoccus caccae</name>
    <dbReference type="NCBI Taxonomy" id="1859295"/>
    <lineage>
        <taxon>Bacteria</taxon>
        <taxon>Bacillati</taxon>
        <taxon>Actinomycetota</taxon>
        <taxon>Actinomycetes</taxon>
        <taxon>Micrococcales</taxon>
        <taxon>Dermatophilaceae</taxon>
        <taxon>Mobilicoccus</taxon>
    </lineage>
</organism>
<dbReference type="SUPFAM" id="SSF51726">
    <property type="entry name" value="UROD/MetE-like"/>
    <property type="match status" value="1"/>
</dbReference>
<gene>
    <name evidence="1" type="ORF">GCM10025883_24990</name>
</gene>
<name>A0ABQ6IUT1_9MICO</name>
<comment type="caution">
    <text evidence="1">The sequence shown here is derived from an EMBL/GenBank/DDBJ whole genome shotgun (WGS) entry which is preliminary data.</text>
</comment>
<protein>
    <recommendedName>
        <fullName evidence="3">Methionine synthase</fullName>
    </recommendedName>
</protein>
<accession>A0ABQ6IUT1</accession>
<dbReference type="EMBL" id="BSUO01000001">
    <property type="protein sequence ID" value="GMA40454.1"/>
    <property type="molecule type" value="Genomic_DNA"/>
</dbReference>
<sequence length="332" mass="35443">MRTTLRLVRDTLGEVESDGLRFGIPYLPELPARGPGADMIGRAAGLLVELPVDLQPSGWRFVDRPGRDQDRTTQLMRRDLDDLAEAFDGYSGPFKVAVTGPWTLAAHVRLARGERSVEDEGARRDLAQSLAEGIRVHLGDVARVLPEAEIMVQLDEPSLPGVLGGELPTSSGFGRVRAVDQEEVRRVLAEVVQVVRSAGATGVLAHCCAPRPPLQVLRGAGVDAVAVDVGALGERGWESVAVTVEDGVALWAGVDVASAVARREQGRQGARDLLVDPLMRRWGELGLPQADLDGVTLTPACGLAGWTPAAAESAHRVLLDAARELHWRIAGS</sequence>
<dbReference type="Proteomes" id="UP001157126">
    <property type="component" value="Unassembled WGS sequence"/>
</dbReference>
<dbReference type="Gene3D" id="3.20.20.210">
    <property type="match status" value="1"/>
</dbReference>
<evidence type="ECO:0000313" key="1">
    <source>
        <dbReference type="EMBL" id="GMA40454.1"/>
    </source>
</evidence>
<dbReference type="InterPro" id="IPR038071">
    <property type="entry name" value="UROD/MetE-like_sf"/>
</dbReference>